<protein>
    <submittedName>
        <fullName evidence="2">Uncharacterized protein</fullName>
    </submittedName>
</protein>
<name>A0A371GRY3_MUCPR</name>
<reference evidence="2" key="1">
    <citation type="submission" date="2018-05" db="EMBL/GenBank/DDBJ databases">
        <title>Draft genome of Mucuna pruriens seed.</title>
        <authorList>
            <person name="Nnadi N.E."/>
            <person name="Vos R."/>
            <person name="Hasami M.H."/>
            <person name="Devisetty U.K."/>
            <person name="Aguiy J.C."/>
        </authorList>
    </citation>
    <scope>NUCLEOTIDE SEQUENCE [LARGE SCALE GENOMIC DNA]</scope>
    <source>
        <strain evidence="2">JCA_2017</strain>
    </source>
</reference>
<comment type="caution">
    <text evidence="2">The sequence shown here is derived from an EMBL/GenBank/DDBJ whole genome shotgun (WGS) entry which is preliminary data.</text>
</comment>
<accession>A0A371GRY3</accession>
<feature type="transmembrane region" description="Helical" evidence="1">
    <location>
        <begin position="54"/>
        <end position="72"/>
    </location>
</feature>
<organism evidence="2 3">
    <name type="scientific">Mucuna pruriens</name>
    <name type="common">Velvet bean</name>
    <name type="synonym">Dolichos pruriens</name>
    <dbReference type="NCBI Taxonomy" id="157652"/>
    <lineage>
        <taxon>Eukaryota</taxon>
        <taxon>Viridiplantae</taxon>
        <taxon>Streptophyta</taxon>
        <taxon>Embryophyta</taxon>
        <taxon>Tracheophyta</taxon>
        <taxon>Spermatophyta</taxon>
        <taxon>Magnoliopsida</taxon>
        <taxon>eudicotyledons</taxon>
        <taxon>Gunneridae</taxon>
        <taxon>Pentapetalae</taxon>
        <taxon>rosids</taxon>
        <taxon>fabids</taxon>
        <taxon>Fabales</taxon>
        <taxon>Fabaceae</taxon>
        <taxon>Papilionoideae</taxon>
        <taxon>50 kb inversion clade</taxon>
        <taxon>NPAAA clade</taxon>
        <taxon>indigoferoid/millettioid clade</taxon>
        <taxon>Phaseoleae</taxon>
        <taxon>Mucuna</taxon>
    </lineage>
</organism>
<evidence type="ECO:0000256" key="1">
    <source>
        <dbReference type="SAM" id="Phobius"/>
    </source>
</evidence>
<gene>
    <name evidence="2" type="ORF">CR513_24448</name>
</gene>
<sequence>MEELKNAKGLKLPFPRETALKKDAIKSEMEAPNIASSKAYALAHLLCSTYDKHLSIFPLTCLLFATLGIYYYSRDQNSPSNSCLRTVVPHCSLNFRRDSKYGIVIRRPLDGGELWANKIDPLCYHGSDCITTRWIWFSKLQFLTTNTVSRSNFMKE</sequence>
<keyword evidence="3" id="KW-1185">Reference proteome</keyword>
<keyword evidence="1" id="KW-0472">Membrane</keyword>
<evidence type="ECO:0000313" key="3">
    <source>
        <dbReference type="Proteomes" id="UP000257109"/>
    </source>
</evidence>
<dbReference type="Proteomes" id="UP000257109">
    <property type="component" value="Unassembled WGS sequence"/>
</dbReference>
<keyword evidence="1" id="KW-1133">Transmembrane helix</keyword>
<dbReference type="AlphaFoldDB" id="A0A371GRY3"/>
<proteinExistence type="predicted"/>
<keyword evidence="1" id="KW-0812">Transmembrane</keyword>
<dbReference type="EMBL" id="QJKJ01004642">
    <property type="protein sequence ID" value="RDX93311.1"/>
    <property type="molecule type" value="Genomic_DNA"/>
</dbReference>
<feature type="non-terminal residue" evidence="2">
    <location>
        <position position="1"/>
    </location>
</feature>
<evidence type="ECO:0000313" key="2">
    <source>
        <dbReference type="EMBL" id="RDX93311.1"/>
    </source>
</evidence>